<sequence>MHEIKNPNLLVGGDPGRSPDQCKYNKNIFFGKFQHMLTQPMSRLPEETELQAKHDLQFFDSKYAKKN</sequence>
<name>A0A1I7NCC9_9BACT</name>
<evidence type="ECO:0000313" key="1">
    <source>
        <dbReference type="EMBL" id="SFV32291.1"/>
    </source>
</evidence>
<keyword evidence="2" id="KW-1185">Reference proteome</keyword>
<protein>
    <submittedName>
        <fullName evidence="1">Uncharacterized protein</fullName>
    </submittedName>
</protein>
<accession>A0A1I7NCC9</accession>
<dbReference type="Proteomes" id="UP000199537">
    <property type="component" value="Unassembled WGS sequence"/>
</dbReference>
<dbReference type="AlphaFoldDB" id="A0A1I7NCC9"/>
<evidence type="ECO:0000313" key="2">
    <source>
        <dbReference type="Proteomes" id="UP000199537"/>
    </source>
</evidence>
<gene>
    <name evidence="1" type="ORF">SAMN05660895_1296</name>
</gene>
<reference evidence="2" key="1">
    <citation type="submission" date="2016-10" db="EMBL/GenBank/DDBJ databases">
        <authorList>
            <person name="Varghese N."/>
            <person name="Submissions S."/>
        </authorList>
    </citation>
    <scope>NUCLEOTIDE SEQUENCE [LARGE SCALE GENOMIC DNA]</scope>
    <source>
        <strain evidence="2">DSM 14807</strain>
    </source>
</reference>
<organism evidence="1 2">
    <name type="scientific">Thermoflavifilum thermophilum</name>
    <dbReference type="NCBI Taxonomy" id="1393122"/>
    <lineage>
        <taxon>Bacteria</taxon>
        <taxon>Pseudomonadati</taxon>
        <taxon>Bacteroidota</taxon>
        <taxon>Chitinophagia</taxon>
        <taxon>Chitinophagales</taxon>
        <taxon>Chitinophagaceae</taxon>
        <taxon>Thermoflavifilum</taxon>
    </lineage>
</organism>
<proteinExistence type="predicted"/>
<dbReference type="EMBL" id="FPCJ01000001">
    <property type="protein sequence ID" value="SFV32291.1"/>
    <property type="molecule type" value="Genomic_DNA"/>
</dbReference>